<dbReference type="EMBL" id="PFIC01000064">
    <property type="protein sequence ID" value="PIX17644.1"/>
    <property type="molecule type" value="Genomic_DNA"/>
</dbReference>
<evidence type="ECO:0000313" key="1">
    <source>
        <dbReference type="EMBL" id="PIX17644.1"/>
    </source>
</evidence>
<proteinExistence type="predicted"/>
<name>A0A2M7JE07_9BACT</name>
<protein>
    <recommendedName>
        <fullName evidence="3">Dipeptidylpeptidase IV N-terminal domain-containing protein</fullName>
    </recommendedName>
</protein>
<accession>A0A2M7JE07</accession>
<dbReference type="PANTHER" id="PTHR36842:SF1">
    <property type="entry name" value="PROTEIN TOLB"/>
    <property type="match status" value="1"/>
</dbReference>
<gene>
    <name evidence="1" type="ORF">COZ71_02215</name>
</gene>
<evidence type="ECO:0000313" key="2">
    <source>
        <dbReference type="Proteomes" id="UP000229297"/>
    </source>
</evidence>
<dbReference type="SUPFAM" id="SSF69304">
    <property type="entry name" value="Tricorn protease N-terminal domain"/>
    <property type="match status" value="1"/>
</dbReference>
<reference evidence="2" key="1">
    <citation type="submission" date="2017-09" db="EMBL/GenBank/DDBJ databases">
        <title>Depth-based differentiation of microbial function through sediment-hosted aquifers and enrichment of novel symbionts in the deep terrestrial subsurface.</title>
        <authorList>
            <person name="Probst A.J."/>
            <person name="Ladd B."/>
            <person name="Jarett J.K."/>
            <person name="Geller-Mcgrath D.E."/>
            <person name="Sieber C.M.K."/>
            <person name="Emerson J.B."/>
            <person name="Anantharaman K."/>
            <person name="Thomas B.C."/>
            <person name="Malmstrom R."/>
            <person name="Stieglmeier M."/>
            <person name="Klingl A."/>
            <person name="Woyke T."/>
            <person name="Ryan C.M."/>
            <person name="Banfield J.F."/>
        </authorList>
    </citation>
    <scope>NUCLEOTIDE SEQUENCE [LARGE SCALE GENOMIC DNA]</scope>
</reference>
<organism evidence="1 2">
    <name type="scientific">Candidatus Desantisbacteria bacterium CG_4_8_14_3_um_filter_40_12</name>
    <dbReference type="NCBI Taxonomy" id="1974545"/>
    <lineage>
        <taxon>Bacteria</taxon>
        <taxon>Candidatus Desantisiibacteriota</taxon>
    </lineage>
</organism>
<dbReference type="InterPro" id="IPR011042">
    <property type="entry name" value="6-blade_b-propeller_TolB-like"/>
</dbReference>
<sequence>MDSLINKVYLKILIILFFCIGCTTSSLSSVTTVTIQDIKGKFSFCVIDKKDGHLRRIFTDNKSLGIVYQGSVSDRPVIHTTSKGKNILWEMTSEGIKLKKLYESKSNIFYPVLSPDKKRITFIQNNKIWMMEIKSKKLREIATLPSNAVYSYGLNFSPIGNKLAFIGGEKSPFESNLWVVDWSNGKLMQLTYENNIGFHDNSFPLSWSNEGNNIAIVQVLEDGREHIGIVNVDTKMVKYLPAGISIEPCCPVWSPKGDDLIFVGHNEQESSNLFSQLFLNGELKYAYAPIPEWNDIDIGGITIVSGINYSF</sequence>
<evidence type="ECO:0008006" key="3">
    <source>
        <dbReference type="Google" id="ProtNLM"/>
    </source>
</evidence>
<dbReference type="Proteomes" id="UP000229297">
    <property type="component" value="Unassembled WGS sequence"/>
</dbReference>
<dbReference type="PANTHER" id="PTHR36842">
    <property type="entry name" value="PROTEIN TOLB HOMOLOG"/>
    <property type="match status" value="1"/>
</dbReference>
<comment type="caution">
    <text evidence="1">The sequence shown here is derived from an EMBL/GenBank/DDBJ whole genome shotgun (WGS) entry which is preliminary data.</text>
</comment>
<dbReference type="AlphaFoldDB" id="A0A2M7JE07"/>
<dbReference type="Gene3D" id="2.120.10.30">
    <property type="entry name" value="TolB, C-terminal domain"/>
    <property type="match status" value="1"/>
</dbReference>